<dbReference type="EMBL" id="CACRSW010000008">
    <property type="protein sequence ID" value="VYS86890.1"/>
    <property type="molecule type" value="Genomic_DNA"/>
</dbReference>
<feature type="domain" description="FAD/NAD(P)-binding" evidence="3">
    <location>
        <begin position="3"/>
        <end position="268"/>
    </location>
</feature>
<dbReference type="AlphaFoldDB" id="A0A6N2S607"/>
<evidence type="ECO:0000256" key="1">
    <source>
        <dbReference type="ARBA" id="ARBA00022630"/>
    </source>
</evidence>
<dbReference type="EC" id="1.8.1.9" evidence="4"/>
<name>A0A6N2S607_9FIRM</name>
<evidence type="ECO:0000313" key="4">
    <source>
        <dbReference type="EMBL" id="VYS86890.1"/>
    </source>
</evidence>
<evidence type="ECO:0000259" key="3">
    <source>
        <dbReference type="Pfam" id="PF07992"/>
    </source>
</evidence>
<gene>
    <name evidence="4" type="primary">trxB_2</name>
    <name evidence="4" type="ORF">AVLFYP127_01646</name>
</gene>
<dbReference type="InterPro" id="IPR023753">
    <property type="entry name" value="FAD/NAD-binding_dom"/>
</dbReference>
<keyword evidence="1" id="KW-0285">Flavoprotein</keyword>
<dbReference type="Pfam" id="PF07992">
    <property type="entry name" value="Pyr_redox_2"/>
    <property type="match status" value="1"/>
</dbReference>
<accession>A0A6N2S607</accession>
<dbReference type="Gene3D" id="3.50.50.60">
    <property type="entry name" value="FAD/NAD(P)-binding domain"/>
    <property type="match status" value="2"/>
</dbReference>
<dbReference type="SUPFAM" id="SSF51905">
    <property type="entry name" value="FAD/NAD(P)-binding domain"/>
    <property type="match status" value="1"/>
</dbReference>
<proteinExistence type="predicted"/>
<reference evidence="4" key="1">
    <citation type="submission" date="2019-11" db="EMBL/GenBank/DDBJ databases">
        <authorList>
            <person name="Feng L."/>
        </authorList>
    </citation>
    <scope>NUCLEOTIDE SEQUENCE</scope>
    <source>
        <strain evidence="4">AvaginalisLFYP127</strain>
    </source>
</reference>
<organism evidence="4">
    <name type="scientific">Anaerococcus vaginalis</name>
    <dbReference type="NCBI Taxonomy" id="33037"/>
    <lineage>
        <taxon>Bacteria</taxon>
        <taxon>Bacillati</taxon>
        <taxon>Bacillota</taxon>
        <taxon>Tissierellia</taxon>
        <taxon>Tissierellales</taxon>
        <taxon>Peptoniphilaceae</taxon>
        <taxon>Anaerococcus</taxon>
    </lineage>
</organism>
<keyword evidence="2 4" id="KW-0560">Oxidoreductase</keyword>
<dbReference type="GO" id="GO:0004791">
    <property type="term" value="F:thioredoxin-disulfide reductase (NADPH) activity"/>
    <property type="evidence" value="ECO:0007669"/>
    <property type="project" value="UniProtKB-EC"/>
</dbReference>
<evidence type="ECO:0000256" key="2">
    <source>
        <dbReference type="ARBA" id="ARBA00023002"/>
    </source>
</evidence>
<dbReference type="RefSeq" id="WP_070607598.1">
    <property type="nucleotide sequence ID" value="NZ_CACRSW010000008.1"/>
</dbReference>
<dbReference type="InterPro" id="IPR036188">
    <property type="entry name" value="FAD/NAD-bd_sf"/>
</dbReference>
<sequence length="283" mass="30856">MDYDLIIIGFGPAGISAGLNASIRGKKVLIIGKKSKALEKSPSIKNYLGFSDIKGLDLYNNFIHHIKNYPVKILDRKIKAVYAMGEYFSIDLGEKMLTSKACIIATGIDMGKSIEGEDEFFAKGISYCATCDASLYKGKKVVLVGYNEEAIEEANFINKMASQTIFVNPSKKPIELDDGIKIINKKPKKFLGALKAESLILEDGEELKADGFFVIKNSSKPKSLVPSVKIENSHIKVDLDMKTNIKGLFACGDIVGTPYQINKAVGQGQIAGLNAATYISKNK</sequence>
<dbReference type="PRINTS" id="PR00469">
    <property type="entry name" value="PNDRDTASEII"/>
</dbReference>
<dbReference type="PANTHER" id="PTHR48105">
    <property type="entry name" value="THIOREDOXIN REDUCTASE 1-RELATED-RELATED"/>
    <property type="match status" value="1"/>
</dbReference>
<protein>
    <submittedName>
        <fullName evidence="4">Thioredoxin reductase</fullName>
        <ecNumber evidence="4">1.8.1.9</ecNumber>
    </submittedName>
</protein>
<dbReference type="PRINTS" id="PR00368">
    <property type="entry name" value="FADPNR"/>
</dbReference>
<dbReference type="InterPro" id="IPR050097">
    <property type="entry name" value="Ferredoxin-NADP_redctase_2"/>
</dbReference>